<dbReference type="InterPro" id="IPR036388">
    <property type="entry name" value="WH-like_DNA-bd_sf"/>
</dbReference>
<dbReference type="InterPro" id="IPR005119">
    <property type="entry name" value="LysR_subst-bd"/>
</dbReference>
<evidence type="ECO:0000256" key="4">
    <source>
        <dbReference type="ARBA" id="ARBA00023163"/>
    </source>
</evidence>
<feature type="domain" description="HTH lysR-type" evidence="5">
    <location>
        <begin position="9"/>
        <end position="66"/>
    </location>
</feature>
<comment type="similarity">
    <text evidence="1">Belongs to the LysR transcriptional regulatory family.</text>
</comment>
<dbReference type="SUPFAM" id="SSF53850">
    <property type="entry name" value="Periplasmic binding protein-like II"/>
    <property type="match status" value="1"/>
</dbReference>
<dbReference type="GO" id="GO:0043565">
    <property type="term" value="F:sequence-specific DNA binding"/>
    <property type="evidence" value="ECO:0007669"/>
    <property type="project" value="TreeGrafter"/>
</dbReference>
<dbReference type="PANTHER" id="PTHR30537">
    <property type="entry name" value="HTH-TYPE TRANSCRIPTIONAL REGULATOR"/>
    <property type="match status" value="1"/>
</dbReference>
<proteinExistence type="inferred from homology"/>
<dbReference type="GO" id="GO:0006351">
    <property type="term" value="P:DNA-templated transcription"/>
    <property type="evidence" value="ECO:0007669"/>
    <property type="project" value="TreeGrafter"/>
</dbReference>
<accession>V5Z797</accession>
<dbReference type="InterPro" id="IPR058163">
    <property type="entry name" value="LysR-type_TF_proteobact-type"/>
</dbReference>
<gene>
    <name evidence="6" type="ORF">EPIR_1837</name>
</gene>
<keyword evidence="3" id="KW-0238">DNA-binding</keyword>
<dbReference type="Pfam" id="PF00126">
    <property type="entry name" value="HTH_1"/>
    <property type="match status" value="1"/>
</dbReference>
<evidence type="ECO:0000313" key="6">
    <source>
        <dbReference type="EMBL" id="CCG87202.1"/>
    </source>
</evidence>
<dbReference type="PROSITE" id="PS50931">
    <property type="entry name" value="HTH_LYSR"/>
    <property type="match status" value="1"/>
</dbReference>
<evidence type="ECO:0000256" key="1">
    <source>
        <dbReference type="ARBA" id="ARBA00009437"/>
    </source>
</evidence>
<dbReference type="AlphaFoldDB" id="V5Z797"/>
<dbReference type="Pfam" id="PF03466">
    <property type="entry name" value="LysR_substrate"/>
    <property type="match status" value="1"/>
</dbReference>
<dbReference type="Gene3D" id="1.10.10.10">
    <property type="entry name" value="Winged helix-like DNA-binding domain superfamily/Winged helix DNA-binding domain"/>
    <property type="match status" value="1"/>
</dbReference>
<dbReference type="InterPro" id="IPR000847">
    <property type="entry name" value="LysR_HTH_N"/>
</dbReference>
<evidence type="ECO:0000256" key="2">
    <source>
        <dbReference type="ARBA" id="ARBA00023015"/>
    </source>
</evidence>
<protein>
    <submittedName>
        <fullName evidence="6">Putative RuBisCO transcriptional regulator</fullName>
    </submittedName>
</protein>
<dbReference type="FunFam" id="1.10.10.10:FF:000001">
    <property type="entry name" value="LysR family transcriptional regulator"/>
    <property type="match status" value="1"/>
</dbReference>
<sequence>MKQSLRIMEKLNRMAIFAIVVTEGSLAGAARRLGMSPSAVSQHLRSLEQSVGVPLLHRSTRKLALSEAGAAFFPGCKAMLDQAHEAERQLAEMRDTLSGELRISSTPGIGGQPLCSALSPLLQQHPGLKLRILATDNVLDMIEHRIDIALRFSRQLSDANIIAHPLAEWPMVVCAAPVYLTRYGVPETAQALISHRWVHGHRSHQHVTLHHPREGAITLRMAEGQVVSDSMHVIRAFTVAGMGISLQPLHEVQEELNSGQLMLLLPEWRATPLKLTALTLERVLPEKSRQAIRALREYFSHNHQPKLADKR</sequence>
<dbReference type="PANTHER" id="PTHR30537:SF30">
    <property type="entry name" value="TRANSCRIPTIONAL REGULATOR-RELATED"/>
    <property type="match status" value="1"/>
</dbReference>
<evidence type="ECO:0000259" key="5">
    <source>
        <dbReference type="PROSITE" id="PS50931"/>
    </source>
</evidence>
<comment type="caution">
    <text evidence="6">The sequence shown here is derived from an EMBL/GenBank/DDBJ whole genome shotgun (WGS) entry which is preliminary data.</text>
</comment>
<name>V5Z797_9GAMM</name>
<dbReference type="EMBL" id="CAHS01000015">
    <property type="protein sequence ID" value="CCG87202.1"/>
    <property type="molecule type" value="Genomic_DNA"/>
</dbReference>
<organism evidence="6 7">
    <name type="scientific">Erwinia piriflorinigrans CFBP 5888</name>
    <dbReference type="NCBI Taxonomy" id="1161919"/>
    <lineage>
        <taxon>Bacteria</taxon>
        <taxon>Pseudomonadati</taxon>
        <taxon>Pseudomonadota</taxon>
        <taxon>Gammaproteobacteria</taxon>
        <taxon>Enterobacterales</taxon>
        <taxon>Erwiniaceae</taxon>
        <taxon>Erwinia</taxon>
    </lineage>
</organism>
<dbReference type="SUPFAM" id="SSF46785">
    <property type="entry name" value="Winged helix' DNA-binding domain"/>
    <property type="match status" value="1"/>
</dbReference>
<dbReference type="InterPro" id="IPR036390">
    <property type="entry name" value="WH_DNA-bd_sf"/>
</dbReference>
<evidence type="ECO:0000256" key="3">
    <source>
        <dbReference type="ARBA" id="ARBA00023125"/>
    </source>
</evidence>
<keyword evidence="2" id="KW-0805">Transcription regulation</keyword>
<dbReference type="GO" id="GO:0003700">
    <property type="term" value="F:DNA-binding transcription factor activity"/>
    <property type="evidence" value="ECO:0007669"/>
    <property type="project" value="InterPro"/>
</dbReference>
<dbReference type="STRING" id="1161919.EPIR_1837"/>
<dbReference type="CDD" id="cd08422">
    <property type="entry name" value="PBP2_CrgA_like"/>
    <property type="match status" value="1"/>
</dbReference>
<keyword evidence="4" id="KW-0804">Transcription</keyword>
<dbReference type="Gene3D" id="3.40.190.290">
    <property type="match status" value="1"/>
</dbReference>
<dbReference type="Proteomes" id="UP000018217">
    <property type="component" value="Unassembled WGS sequence"/>
</dbReference>
<evidence type="ECO:0000313" key="7">
    <source>
        <dbReference type="Proteomes" id="UP000018217"/>
    </source>
</evidence>
<reference evidence="6 7" key="1">
    <citation type="journal article" date="2013" name="Syst. Appl. Microbiol.">
        <title>Phylogenetic position and virulence apparatus of the pear flower necrosis pathogen Erwinia piriflorinigrans CFBP 5888T as assessed by comparative genomics.</title>
        <authorList>
            <person name="Smits T.H."/>
            <person name="Rezzonico F."/>
            <person name="Lopez M.M."/>
            <person name="Blom J."/>
            <person name="Goesmann A."/>
            <person name="Frey J.E."/>
            <person name="Duffy B."/>
        </authorList>
    </citation>
    <scope>NUCLEOTIDE SEQUENCE [LARGE SCALE GENOMIC DNA]</scope>
    <source>
        <strain evidence="7">CFBP5888</strain>
    </source>
</reference>
<keyword evidence="7" id="KW-1185">Reference proteome</keyword>